<organism evidence="1">
    <name type="scientific">Podoviridae sp. ctuch15</name>
    <dbReference type="NCBI Taxonomy" id="2827752"/>
    <lineage>
        <taxon>Viruses</taxon>
        <taxon>Duplodnaviria</taxon>
        <taxon>Heunggongvirae</taxon>
        <taxon>Uroviricota</taxon>
        <taxon>Caudoviricetes</taxon>
    </lineage>
</organism>
<accession>A0A8S5T204</accession>
<name>A0A8S5T204_9CAUD</name>
<dbReference type="InterPro" id="IPR047907">
    <property type="entry name" value="CD1375-like"/>
</dbReference>
<protein>
    <recommendedName>
        <fullName evidence="2">Phage protein</fullName>
    </recommendedName>
</protein>
<dbReference type="EMBL" id="BK032731">
    <property type="protein sequence ID" value="DAF57289.1"/>
    <property type="molecule type" value="Genomic_DNA"/>
</dbReference>
<dbReference type="NCBIfam" id="NF040910">
    <property type="entry name" value="CD1375_fam"/>
    <property type="match status" value="1"/>
</dbReference>
<sequence>MVLKKYMISAYGKLVLAGVYTLDESETGKKLVPEPYQEAVAEWLAEREEKKE</sequence>
<reference evidence="1" key="1">
    <citation type="journal article" date="2021" name="Proc. Natl. Acad. Sci. U.S.A.">
        <title>A Catalog of Tens of Thousands of Viruses from Human Metagenomes Reveals Hidden Associations with Chronic Diseases.</title>
        <authorList>
            <person name="Tisza M.J."/>
            <person name="Buck C.B."/>
        </authorList>
    </citation>
    <scope>NUCLEOTIDE SEQUENCE</scope>
    <source>
        <strain evidence="1">Ctuch15</strain>
    </source>
</reference>
<evidence type="ECO:0008006" key="2">
    <source>
        <dbReference type="Google" id="ProtNLM"/>
    </source>
</evidence>
<evidence type="ECO:0000313" key="1">
    <source>
        <dbReference type="EMBL" id="DAF57289.1"/>
    </source>
</evidence>
<proteinExistence type="predicted"/>